<proteinExistence type="predicted"/>
<comment type="caution">
    <text evidence="2">The sequence shown here is derived from an EMBL/GenBank/DDBJ whole genome shotgun (WGS) entry which is preliminary data.</text>
</comment>
<gene>
    <name evidence="2" type="ORF">GCM10009864_41080</name>
</gene>
<feature type="region of interest" description="Disordered" evidence="1">
    <location>
        <begin position="35"/>
        <end position="56"/>
    </location>
</feature>
<dbReference type="EMBL" id="BAAARK010000012">
    <property type="protein sequence ID" value="GAA2667280.1"/>
    <property type="molecule type" value="Genomic_DNA"/>
</dbReference>
<evidence type="ECO:0000256" key="1">
    <source>
        <dbReference type="SAM" id="MobiDB-lite"/>
    </source>
</evidence>
<reference evidence="3" key="1">
    <citation type="journal article" date="2019" name="Int. J. Syst. Evol. Microbiol.">
        <title>The Global Catalogue of Microorganisms (GCM) 10K type strain sequencing project: providing services to taxonomists for standard genome sequencing and annotation.</title>
        <authorList>
            <consortium name="The Broad Institute Genomics Platform"/>
            <consortium name="The Broad Institute Genome Sequencing Center for Infectious Disease"/>
            <person name="Wu L."/>
            <person name="Ma J."/>
        </authorList>
    </citation>
    <scope>NUCLEOTIDE SEQUENCE [LARGE SCALE GENOMIC DNA]</scope>
    <source>
        <strain evidence="3">JCM 16374</strain>
    </source>
</reference>
<evidence type="ECO:0000313" key="3">
    <source>
        <dbReference type="Proteomes" id="UP001500994"/>
    </source>
</evidence>
<dbReference type="Proteomes" id="UP001500994">
    <property type="component" value="Unassembled WGS sequence"/>
</dbReference>
<keyword evidence="3" id="KW-1185">Reference proteome</keyword>
<accession>A0ABP6EFL9</accession>
<name>A0ABP6EFL9_9ACTN</name>
<evidence type="ECO:0000313" key="2">
    <source>
        <dbReference type="EMBL" id="GAA2667280.1"/>
    </source>
</evidence>
<organism evidence="2 3">
    <name type="scientific">Streptomyces lunalinharesii</name>
    <dbReference type="NCBI Taxonomy" id="333384"/>
    <lineage>
        <taxon>Bacteria</taxon>
        <taxon>Bacillati</taxon>
        <taxon>Actinomycetota</taxon>
        <taxon>Actinomycetes</taxon>
        <taxon>Kitasatosporales</taxon>
        <taxon>Streptomycetaceae</taxon>
        <taxon>Streptomyces</taxon>
    </lineage>
</organism>
<sequence>MPVEFLTDEQAAKYAAYAGAPARTELERLCGGVDNRVASHAQPTVQRPKSSTGDEQ</sequence>
<protein>
    <submittedName>
        <fullName evidence="2">Uncharacterized protein</fullName>
    </submittedName>
</protein>
<feature type="compositionally biased region" description="Polar residues" evidence="1">
    <location>
        <begin position="41"/>
        <end position="56"/>
    </location>
</feature>